<dbReference type="GO" id="GO:0004712">
    <property type="term" value="F:protein serine/threonine/tyrosine kinase activity"/>
    <property type="evidence" value="ECO:0007669"/>
    <property type="project" value="UniProtKB-EC"/>
</dbReference>
<evidence type="ECO:0000256" key="8">
    <source>
        <dbReference type="PROSITE-ProRule" id="PRU10141"/>
    </source>
</evidence>
<comment type="caution">
    <text evidence="11">The sequence shown here is derived from an EMBL/GenBank/DDBJ whole genome shotgun (WGS) entry which is preliminary data.</text>
</comment>
<dbReference type="PROSITE" id="PS50011">
    <property type="entry name" value="PROTEIN_KINASE_DOM"/>
    <property type="match status" value="1"/>
</dbReference>
<name>A0A7K4JQA2_GEOCA</name>
<dbReference type="GO" id="GO:0005634">
    <property type="term" value="C:nucleus"/>
    <property type="evidence" value="ECO:0007669"/>
    <property type="project" value="TreeGrafter"/>
</dbReference>
<comment type="similarity">
    <text evidence="7">Belongs to the protein kinase superfamily. CMGC Ser/Thr protein kinase family. Lammer subfamily.</text>
</comment>
<dbReference type="GO" id="GO:0043484">
    <property type="term" value="P:regulation of RNA splicing"/>
    <property type="evidence" value="ECO:0007669"/>
    <property type="project" value="TreeGrafter"/>
</dbReference>
<evidence type="ECO:0000256" key="4">
    <source>
        <dbReference type="ARBA" id="ARBA00022741"/>
    </source>
</evidence>
<dbReference type="InterPro" id="IPR011009">
    <property type="entry name" value="Kinase-like_dom_sf"/>
</dbReference>
<evidence type="ECO:0000313" key="11">
    <source>
        <dbReference type="EMBL" id="NWH67485.1"/>
    </source>
</evidence>
<dbReference type="Gene3D" id="1.10.510.10">
    <property type="entry name" value="Transferase(Phosphotransferase) domain 1"/>
    <property type="match status" value="1"/>
</dbReference>
<proteinExistence type="inferred from homology"/>
<dbReference type="EMBL" id="VWPV01039350">
    <property type="protein sequence ID" value="NWH67485.1"/>
    <property type="molecule type" value="Genomic_DNA"/>
</dbReference>
<feature type="non-terminal residue" evidence="11">
    <location>
        <position position="325"/>
    </location>
</feature>
<dbReference type="InterPro" id="IPR051175">
    <property type="entry name" value="CLK_kinases"/>
</dbReference>
<sequence>EVVAILGEGTYGRVVECIDHRARDGTHVAVKIARNTKWSSQAAQDEIRVLTDIKALDPSNAHHFVQMLESFVYGGHVCIVFELLGPSTRDFMKINHNQPFSLDYIRQLAYQICTSVNFLHVQKLTHADLKPENIVFVRNGNEEEHNPELKHNECRQRNPNIKIVDFGLATYDHEYHSSLVGTIYYRAPEVVLGLGWSQPCDVWSIGCTLLEYYLGTIVFQARYNKEHLAMMERVLGPLPKRMINRIVSLEKRKYFRKGRLAWNTRSPTGIHISRCCRPLREFMTCHDSDHENLFDLIAKMLQYDPAKRISLKKAMKHPFFSPLKQ</sequence>
<dbReference type="AlphaFoldDB" id="A0A7K4JQA2"/>
<dbReference type="SMART" id="SM00220">
    <property type="entry name" value="S_TKc"/>
    <property type="match status" value="1"/>
</dbReference>
<dbReference type="InterPro" id="IPR008271">
    <property type="entry name" value="Ser/Thr_kinase_AS"/>
</dbReference>
<dbReference type="GO" id="GO:0005524">
    <property type="term" value="F:ATP binding"/>
    <property type="evidence" value="ECO:0007669"/>
    <property type="project" value="UniProtKB-UniRule"/>
</dbReference>
<keyword evidence="6 8" id="KW-0067">ATP-binding</keyword>
<dbReference type="PROSITE" id="PS00108">
    <property type="entry name" value="PROTEIN_KINASE_ST"/>
    <property type="match status" value="1"/>
</dbReference>
<evidence type="ECO:0000256" key="2">
    <source>
        <dbReference type="ARBA" id="ARBA00022527"/>
    </source>
</evidence>
<protein>
    <recommendedName>
        <fullName evidence="1">dual-specificity kinase</fullName>
        <ecNumber evidence="1">2.7.12.1</ecNumber>
    </recommendedName>
</protein>
<dbReference type="SUPFAM" id="SSF56112">
    <property type="entry name" value="Protein kinase-like (PK-like)"/>
    <property type="match status" value="1"/>
</dbReference>
<keyword evidence="5 11" id="KW-0418">Kinase</keyword>
<dbReference type="EC" id="2.7.12.1" evidence="1"/>
<dbReference type="PANTHER" id="PTHR45646:SF4">
    <property type="entry name" value="DUAL SPECIFICITY PROTEIN KINASE CLK1"/>
    <property type="match status" value="1"/>
</dbReference>
<feature type="non-terminal residue" evidence="11">
    <location>
        <position position="1"/>
    </location>
</feature>
<gene>
    <name evidence="11" type="primary">Clk1</name>
    <name evidence="11" type="ORF">GEOCAL_R02223</name>
</gene>
<dbReference type="Proteomes" id="UP000531151">
    <property type="component" value="Unassembled WGS sequence"/>
</dbReference>
<reference evidence="11 12" key="1">
    <citation type="submission" date="2019-09" db="EMBL/GenBank/DDBJ databases">
        <title>Bird 10,000 Genomes (B10K) Project - Family phase.</title>
        <authorList>
            <person name="Zhang G."/>
        </authorList>
    </citation>
    <scope>NUCLEOTIDE SEQUENCE [LARGE SCALE GENOMIC DNA]</scope>
    <source>
        <strain evidence="11">B10K-CU-031-07</strain>
        <tissue evidence="11">Muscle</tissue>
    </source>
</reference>
<organism evidence="11 12">
    <name type="scientific">Geococcyx californianus</name>
    <name type="common">Greater roadrunner</name>
    <name type="synonym">Saurothera californiana</name>
    <dbReference type="NCBI Taxonomy" id="8947"/>
    <lineage>
        <taxon>Eukaryota</taxon>
        <taxon>Metazoa</taxon>
        <taxon>Chordata</taxon>
        <taxon>Craniata</taxon>
        <taxon>Vertebrata</taxon>
        <taxon>Euteleostomi</taxon>
        <taxon>Archelosauria</taxon>
        <taxon>Archosauria</taxon>
        <taxon>Dinosauria</taxon>
        <taxon>Saurischia</taxon>
        <taxon>Theropoda</taxon>
        <taxon>Coelurosauria</taxon>
        <taxon>Aves</taxon>
        <taxon>Neognathae</taxon>
        <taxon>Neoaves</taxon>
        <taxon>Otidimorphae</taxon>
        <taxon>Cuculiformes</taxon>
        <taxon>Neomorphidae</taxon>
        <taxon>Geococcyx</taxon>
    </lineage>
</organism>
<dbReference type="OrthoDB" id="283111at2759"/>
<evidence type="ECO:0000256" key="7">
    <source>
        <dbReference type="ARBA" id="ARBA00037966"/>
    </source>
</evidence>
<dbReference type="GO" id="GO:0004674">
    <property type="term" value="F:protein serine/threonine kinase activity"/>
    <property type="evidence" value="ECO:0007669"/>
    <property type="project" value="UniProtKB-KW"/>
</dbReference>
<feature type="domain" description="Protein kinase" evidence="10">
    <location>
        <begin position="1"/>
        <end position="320"/>
    </location>
</feature>
<evidence type="ECO:0000313" key="12">
    <source>
        <dbReference type="Proteomes" id="UP000531151"/>
    </source>
</evidence>
<evidence type="ECO:0000256" key="5">
    <source>
        <dbReference type="ARBA" id="ARBA00022777"/>
    </source>
</evidence>
<dbReference type="InterPro" id="IPR017441">
    <property type="entry name" value="Protein_kinase_ATP_BS"/>
</dbReference>
<evidence type="ECO:0000256" key="6">
    <source>
        <dbReference type="ARBA" id="ARBA00022840"/>
    </source>
</evidence>
<dbReference type="PANTHER" id="PTHR45646">
    <property type="entry name" value="SERINE/THREONINE-PROTEIN KINASE DOA-RELATED"/>
    <property type="match status" value="1"/>
</dbReference>
<dbReference type="PROSITE" id="PS00107">
    <property type="entry name" value="PROTEIN_KINASE_ATP"/>
    <property type="match status" value="1"/>
</dbReference>
<keyword evidence="4 8" id="KW-0547">Nucleotide-binding</keyword>
<dbReference type="InterPro" id="IPR000719">
    <property type="entry name" value="Prot_kinase_dom"/>
</dbReference>
<evidence type="ECO:0000256" key="1">
    <source>
        <dbReference type="ARBA" id="ARBA00013203"/>
    </source>
</evidence>
<keyword evidence="2 9" id="KW-0723">Serine/threonine-protein kinase</keyword>
<keyword evidence="12" id="KW-1185">Reference proteome</keyword>
<evidence type="ECO:0000256" key="3">
    <source>
        <dbReference type="ARBA" id="ARBA00022679"/>
    </source>
</evidence>
<evidence type="ECO:0000259" key="10">
    <source>
        <dbReference type="PROSITE" id="PS50011"/>
    </source>
</evidence>
<keyword evidence="3" id="KW-0808">Transferase</keyword>
<dbReference type="CDD" id="cd14134">
    <property type="entry name" value="PKc_CLK"/>
    <property type="match status" value="1"/>
</dbReference>
<accession>A0A7K4JQA2</accession>
<dbReference type="Pfam" id="PF00069">
    <property type="entry name" value="Pkinase"/>
    <property type="match status" value="1"/>
</dbReference>
<feature type="binding site" evidence="8">
    <location>
        <position position="31"/>
    </location>
    <ligand>
        <name>ATP</name>
        <dbReference type="ChEBI" id="CHEBI:30616"/>
    </ligand>
</feature>
<dbReference type="GO" id="GO:0004713">
    <property type="term" value="F:protein tyrosine kinase activity"/>
    <property type="evidence" value="ECO:0007669"/>
    <property type="project" value="TreeGrafter"/>
</dbReference>
<evidence type="ECO:0000256" key="9">
    <source>
        <dbReference type="RuleBase" id="RU000304"/>
    </source>
</evidence>
<dbReference type="Gene3D" id="3.30.200.20">
    <property type="entry name" value="Phosphorylase Kinase, domain 1"/>
    <property type="match status" value="1"/>
</dbReference>